<evidence type="ECO:0008006" key="6">
    <source>
        <dbReference type="Google" id="ProtNLM"/>
    </source>
</evidence>
<dbReference type="Proteomes" id="UP000051906">
    <property type="component" value="Unassembled WGS sequence"/>
</dbReference>
<evidence type="ECO:0000256" key="3">
    <source>
        <dbReference type="SAM" id="Phobius"/>
    </source>
</evidence>
<organism evidence="4 5">
    <name type="scientific">Levilactobacillus paucivorans</name>
    <dbReference type="NCBI Taxonomy" id="616990"/>
    <lineage>
        <taxon>Bacteria</taxon>
        <taxon>Bacillati</taxon>
        <taxon>Bacillota</taxon>
        <taxon>Bacilli</taxon>
        <taxon>Lactobacillales</taxon>
        <taxon>Lactobacillaceae</taxon>
        <taxon>Levilactobacillus</taxon>
    </lineage>
</organism>
<proteinExistence type="predicted"/>
<comment type="caution">
    <text evidence="4">The sequence shown here is derived from an EMBL/GenBank/DDBJ whole genome shotgun (WGS) entry which is preliminary data.</text>
</comment>
<dbReference type="GO" id="GO:0030420">
    <property type="term" value="P:establishment of competence for transformation"/>
    <property type="evidence" value="ECO:0007669"/>
    <property type="project" value="UniProtKB-KW"/>
</dbReference>
<gene>
    <name evidence="4" type="ORF">IV54_GL001497</name>
</gene>
<name>A0A0R2LS24_9LACO</name>
<evidence type="ECO:0000256" key="1">
    <source>
        <dbReference type="ARBA" id="ARBA00004241"/>
    </source>
</evidence>
<accession>A0A0R2LS24</accession>
<dbReference type="RefSeq" id="WP_057878029.1">
    <property type="nucleotide sequence ID" value="NZ_JQCA01000038.1"/>
</dbReference>
<keyword evidence="3" id="KW-0472">Membrane</keyword>
<dbReference type="OrthoDB" id="2289603at2"/>
<keyword evidence="5" id="KW-1185">Reference proteome</keyword>
<evidence type="ECO:0000313" key="5">
    <source>
        <dbReference type="Proteomes" id="UP000051906"/>
    </source>
</evidence>
<dbReference type="EMBL" id="JQCA01000038">
    <property type="protein sequence ID" value="KRO04249.1"/>
    <property type="molecule type" value="Genomic_DNA"/>
</dbReference>
<evidence type="ECO:0000256" key="2">
    <source>
        <dbReference type="ARBA" id="ARBA00023287"/>
    </source>
</evidence>
<dbReference type="STRING" id="616990.IV54_GL001497"/>
<comment type="subcellular location">
    <subcellularLocation>
        <location evidence="1">Cell surface</location>
    </subcellularLocation>
</comment>
<feature type="transmembrane region" description="Helical" evidence="3">
    <location>
        <begin position="12"/>
        <end position="32"/>
    </location>
</feature>
<dbReference type="GO" id="GO:0009986">
    <property type="term" value="C:cell surface"/>
    <property type="evidence" value="ECO:0007669"/>
    <property type="project" value="UniProtKB-SubCell"/>
</dbReference>
<evidence type="ECO:0000313" key="4">
    <source>
        <dbReference type="EMBL" id="KRO04249.1"/>
    </source>
</evidence>
<keyword evidence="3" id="KW-0812">Transmembrane</keyword>
<dbReference type="AlphaFoldDB" id="A0A0R2LS24"/>
<dbReference type="InterPro" id="IPR012902">
    <property type="entry name" value="N_methyl_site"/>
</dbReference>
<reference evidence="4 5" key="1">
    <citation type="journal article" date="2015" name="Genome Announc.">
        <title>Expanding the biotechnology potential of lactobacilli through comparative genomics of 213 strains and associated genera.</title>
        <authorList>
            <person name="Sun Z."/>
            <person name="Harris H.M."/>
            <person name="McCann A."/>
            <person name="Guo C."/>
            <person name="Argimon S."/>
            <person name="Zhang W."/>
            <person name="Yang X."/>
            <person name="Jeffery I.B."/>
            <person name="Cooney J.C."/>
            <person name="Kagawa T.F."/>
            <person name="Liu W."/>
            <person name="Song Y."/>
            <person name="Salvetti E."/>
            <person name="Wrobel A."/>
            <person name="Rasinkangas P."/>
            <person name="Parkhill J."/>
            <person name="Rea M.C."/>
            <person name="O'Sullivan O."/>
            <person name="Ritari J."/>
            <person name="Douillard F.P."/>
            <person name="Paul Ross R."/>
            <person name="Yang R."/>
            <person name="Briner A.E."/>
            <person name="Felis G.E."/>
            <person name="de Vos W.M."/>
            <person name="Barrangou R."/>
            <person name="Klaenhammer T.R."/>
            <person name="Caufield P.W."/>
            <person name="Cui Y."/>
            <person name="Zhang H."/>
            <person name="O'Toole P.W."/>
        </authorList>
    </citation>
    <scope>NUCLEOTIDE SEQUENCE [LARGE SCALE GENOMIC DNA]</scope>
    <source>
        <strain evidence="4 5">DSM 22467</strain>
    </source>
</reference>
<keyword evidence="3" id="KW-1133">Transmembrane helix</keyword>
<sequence length="152" mass="17362">MRRQRDRHQGFTLYETLLVLAIVASLTTLVGFQARHQRQITSERAFWPVWQQAWTAGRQWALAHRTIVDVHVDPNTGRTTFRDGVTHRLLRTVKAPPGLRLLPPAADLEIRRNGVSTAQTLWWHSRPSGNYWQQTFQIGGALIYVAATTEAP</sequence>
<protein>
    <recommendedName>
        <fullName evidence="6">Prepilin-type N-terminal cleavage/methylation domain-containing protein</fullName>
    </recommendedName>
</protein>
<keyword evidence="2" id="KW-0178">Competence</keyword>
<dbReference type="NCBIfam" id="TIGR02532">
    <property type="entry name" value="IV_pilin_GFxxxE"/>
    <property type="match status" value="1"/>
</dbReference>